<dbReference type="InterPro" id="IPR011009">
    <property type="entry name" value="Kinase-like_dom_sf"/>
</dbReference>
<dbReference type="PANTHER" id="PTHR44329">
    <property type="entry name" value="SERINE/THREONINE-PROTEIN KINASE TNNI3K-RELATED"/>
    <property type="match status" value="1"/>
</dbReference>
<dbReference type="InterPro" id="IPR008271">
    <property type="entry name" value="Ser/Thr_kinase_AS"/>
</dbReference>
<protein>
    <submittedName>
        <fullName evidence="5">Kinase-like domain-containing protein</fullName>
    </submittedName>
</protein>
<dbReference type="SUPFAM" id="SSF56112">
    <property type="entry name" value="Protein kinase-like (PK-like)"/>
    <property type="match status" value="1"/>
</dbReference>
<dbReference type="EMBL" id="JARKIB010000008">
    <property type="protein sequence ID" value="KAJ7777191.1"/>
    <property type="molecule type" value="Genomic_DNA"/>
</dbReference>
<keyword evidence="5" id="KW-0808">Transferase</keyword>
<dbReference type="Gene3D" id="1.10.510.10">
    <property type="entry name" value="Transferase(Phosphotransferase) domain 1"/>
    <property type="match status" value="1"/>
</dbReference>
<dbReference type="AlphaFoldDB" id="A0AAD7NVZ7"/>
<dbReference type="PROSITE" id="PS00108">
    <property type="entry name" value="PROTEIN_KINASE_ST"/>
    <property type="match status" value="1"/>
</dbReference>
<name>A0AAD7NVZ7_9AGAR</name>
<evidence type="ECO:0000313" key="6">
    <source>
        <dbReference type="Proteomes" id="UP001215598"/>
    </source>
</evidence>
<evidence type="ECO:0000256" key="1">
    <source>
        <dbReference type="ARBA" id="ARBA00022741"/>
    </source>
</evidence>
<dbReference type="InterPro" id="IPR001245">
    <property type="entry name" value="Ser-Thr/Tyr_kinase_cat_dom"/>
</dbReference>
<keyword evidence="6" id="KW-1185">Reference proteome</keyword>
<keyword evidence="5" id="KW-0418">Kinase</keyword>
<dbReference type="PROSITE" id="PS50011">
    <property type="entry name" value="PROTEIN_KINASE_DOM"/>
    <property type="match status" value="1"/>
</dbReference>
<reference evidence="5" key="1">
    <citation type="submission" date="2023-03" db="EMBL/GenBank/DDBJ databases">
        <title>Massive genome expansion in bonnet fungi (Mycena s.s.) driven by repeated elements and novel gene families across ecological guilds.</title>
        <authorList>
            <consortium name="Lawrence Berkeley National Laboratory"/>
            <person name="Harder C.B."/>
            <person name="Miyauchi S."/>
            <person name="Viragh M."/>
            <person name="Kuo A."/>
            <person name="Thoen E."/>
            <person name="Andreopoulos B."/>
            <person name="Lu D."/>
            <person name="Skrede I."/>
            <person name="Drula E."/>
            <person name="Henrissat B."/>
            <person name="Morin E."/>
            <person name="Kohler A."/>
            <person name="Barry K."/>
            <person name="LaButti K."/>
            <person name="Morin E."/>
            <person name="Salamov A."/>
            <person name="Lipzen A."/>
            <person name="Mereny Z."/>
            <person name="Hegedus B."/>
            <person name="Baldrian P."/>
            <person name="Stursova M."/>
            <person name="Weitz H."/>
            <person name="Taylor A."/>
            <person name="Grigoriev I.V."/>
            <person name="Nagy L.G."/>
            <person name="Martin F."/>
            <person name="Kauserud H."/>
        </authorList>
    </citation>
    <scope>NUCLEOTIDE SEQUENCE</scope>
    <source>
        <strain evidence="5">CBHHK182m</strain>
    </source>
</reference>
<dbReference type="GO" id="GO:0004674">
    <property type="term" value="F:protein serine/threonine kinase activity"/>
    <property type="evidence" value="ECO:0007669"/>
    <property type="project" value="TreeGrafter"/>
</dbReference>
<dbReference type="Pfam" id="PF07714">
    <property type="entry name" value="PK_Tyr_Ser-Thr"/>
    <property type="match status" value="1"/>
</dbReference>
<dbReference type="InterPro" id="IPR000719">
    <property type="entry name" value="Prot_kinase_dom"/>
</dbReference>
<dbReference type="PANTHER" id="PTHR44329:SF298">
    <property type="entry name" value="MIXED LINEAGE KINASE DOMAIN-LIKE PROTEIN"/>
    <property type="match status" value="1"/>
</dbReference>
<feature type="compositionally biased region" description="Pro residues" evidence="3">
    <location>
        <begin position="234"/>
        <end position="259"/>
    </location>
</feature>
<feature type="region of interest" description="Disordered" evidence="3">
    <location>
        <begin position="229"/>
        <end position="263"/>
    </location>
</feature>
<accession>A0AAD7NVZ7</accession>
<feature type="domain" description="Protein kinase" evidence="4">
    <location>
        <begin position="1"/>
        <end position="215"/>
    </location>
</feature>
<sequence>MLRKEINVWMTLRHPNILQFLGANILDDKPFVVMPLLPYNAREFLRIRPTYDPLYILRDITLGLEYLHGRKICHGDLKGINVLIEDSGRALICDFGLVRIKADITSRTRSGGGTVVTGSRNWMAPELLSGSLPRPPSDIYAFGMTLYELYTDEIPLTAVPYGDFIELVFQIGVRPERPEEDESPRMNDGIWDLAERCWDRDPKARPTARQIHDTLKILMMEYAHEPAIEEPHPPIHSPPLPPPPRTPPALPPHSPPPVLPTISAENSNRTMEYARKPAIEQPRPPIHSPPPLQLPDLQSMPEGMKFPSSSPKLPLCLTSRNTWPATSIKSATTPVSFTTVSQGFGQRGEASALRMTR</sequence>
<keyword evidence="2" id="KW-0067">ATP-binding</keyword>
<organism evidence="5 6">
    <name type="scientific">Mycena metata</name>
    <dbReference type="NCBI Taxonomy" id="1033252"/>
    <lineage>
        <taxon>Eukaryota</taxon>
        <taxon>Fungi</taxon>
        <taxon>Dikarya</taxon>
        <taxon>Basidiomycota</taxon>
        <taxon>Agaricomycotina</taxon>
        <taxon>Agaricomycetes</taxon>
        <taxon>Agaricomycetidae</taxon>
        <taxon>Agaricales</taxon>
        <taxon>Marasmiineae</taxon>
        <taxon>Mycenaceae</taxon>
        <taxon>Mycena</taxon>
    </lineage>
</organism>
<evidence type="ECO:0000313" key="5">
    <source>
        <dbReference type="EMBL" id="KAJ7777191.1"/>
    </source>
</evidence>
<keyword evidence="1" id="KW-0547">Nucleotide-binding</keyword>
<evidence type="ECO:0000256" key="3">
    <source>
        <dbReference type="SAM" id="MobiDB-lite"/>
    </source>
</evidence>
<evidence type="ECO:0000259" key="4">
    <source>
        <dbReference type="PROSITE" id="PS50011"/>
    </source>
</evidence>
<proteinExistence type="predicted"/>
<comment type="caution">
    <text evidence="5">The sequence shown here is derived from an EMBL/GenBank/DDBJ whole genome shotgun (WGS) entry which is preliminary data.</text>
</comment>
<dbReference type="Proteomes" id="UP001215598">
    <property type="component" value="Unassembled WGS sequence"/>
</dbReference>
<evidence type="ECO:0000256" key="2">
    <source>
        <dbReference type="ARBA" id="ARBA00022840"/>
    </source>
</evidence>
<dbReference type="GO" id="GO:0005524">
    <property type="term" value="F:ATP binding"/>
    <property type="evidence" value="ECO:0007669"/>
    <property type="project" value="UniProtKB-KW"/>
</dbReference>
<dbReference type="SMART" id="SM00220">
    <property type="entry name" value="S_TKc"/>
    <property type="match status" value="1"/>
</dbReference>
<gene>
    <name evidence="5" type="ORF">B0H16DRAFT_950799</name>
</gene>
<dbReference type="InterPro" id="IPR051681">
    <property type="entry name" value="Ser/Thr_Kinases-Pseudokinases"/>
</dbReference>